<evidence type="ECO:0000313" key="2">
    <source>
        <dbReference type="EMBL" id="OAI07119.1"/>
    </source>
</evidence>
<sequence>MDIDHLQHYGFVLWFLPALFWARAFVFLLIKYMKINVILLLILVLVFSSYILESQILPLALDKGVVALPWVMAGYIFAKYKKNLLRNSIWKLLFFILGFLVIYSFDLLLPLDMARNSVDNIYLVFSCTSFLSYFLVFLFVNFNFLLQRYPFLTVFGIESMLVLVLHAYLNNVFHLIVEHYFNGEWYLKFLCTVAVLSLLIFIKGKYNENKIFSFVRKQT</sequence>
<evidence type="ECO:0008006" key="4">
    <source>
        <dbReference type="Google" id="ProtNLM"/>
    </source>
</evidence>
<feature type="transmembrane region" description="Helical" evidence="1">
    <location>
        <begin position="89"/>
        <end position="109"/>
    </location>
</feature>
<feature type="transmembrane region" description="Helical" evidence="1">
    <location>
        <begin position="35"/>
        <end position="52"/>
    </location>
</feature>
<feature type="transmembrane region" description="Helical" evidence="1">
    <location>
        <begin position="149"/>
        <end position="169"/>
    </location>
</feature>
<protein>
    <recommendedName>
        <fullName evidence="4">Acyltransferase 3 domain-containing protein</fullName>
    </recommendedName>
</protein>
<dbReference type="PANTHER" id="PTHR37312:SF1">
    <property type="entry name" value="MEMBRANE-BOUND ACYLTRANSFERASE YKRP-RELATED"/>
    <property type="match status" value="1"/>
</dbReference>
<organism evidence="2 3">
    <name type="scientific">Methylomonas methanica</name>
    <dbReference type="NCBI Taxonomy" id="421"/>
    <lineage>
        <taxon>Bacteria</taxon>
        <taxon>Pseudomonadati</taxon>
        <taxon>Pseudomonadota</taxon>
        <taxon>Gammaproteobacteria</taxon>
        <taxon>Methylococcales</taxon>
        <taxon>Methylococcaceae</taxon>
        <taxon>Methylomonas</taxon>
    </lineage>
</organism>
<dbReference type="EMBL" id="LUUG01000052">
    <property type="protein sequence ID" value="OAI07119.1"/>
    <property type="molecule type" value="Genomic_DNA"/>
</dbReference>
<dbReference type="AlphaFoldDB" id="A0A177MQI3"/>
<accession>A0A177MQI3</accession>
<reference evidence="2 3" key="1">
    <citation type="submission" date="2016-03" db="EMBL/GenBank/DDBJ databases">
        <authorList>
            <person name="Ploux O."/>
        </authorList>
    </citation>
    <scope>NUCLEOTIDE SEQUENCE [LARGE SCALE GENOMIC DNA]</scope>
    <source>
        <strain evidence="2 3">R-45363</strain>
    </source>
</reference>
<feature type="transmembrane region" description="Helical" evidence="1">
    <location>
        <begin position="58"/>
        <end position="77"/>
    </location>
</feature>
<dbReference type="Proteomes" id="UP000078090">
    <property type="component" value="Unassembled WGS sequence"/>
</dbReference>
<dbReference type="InterPro" id="IPR052734">
    <property type="entry name" value="Nod_factor_acetyltransferase"/>
</dbReference>
<evidence type="ECO:0000313" key="3">
    <source>
        <dbReference type="Proteomes" id="UP000078090"/>
    </source>
</evidence>
<keyword evidence="1" id="KW-0472">Membrane</keyword>
<feature type="transmembrane region" description="Helical" evidence="1">
    <location>
        <begin position="121"/>
        <end position="142"/>
    </location>
</feature>
<dbReference type="PANTHER" id="PTHR37312">
    <property type="entry name" value="MEMBRANE-BOUND ACYLTRANSFERASE YKRP-RELATED"/>
    <property type="match status" value="1"/>
</dbReference>
<evidence type="ECO:0000256" key="1">
    <source>
        <dbReference type="SAM" id="Phobius"/>
    </source>
</evidence>
<comment type="caution">
    <text evidence="2">The sequence shown here is derived from an EMBL/GenBank/DDBJ whole genome shotgun (WGS) entry which is preliminary data.</text>
</comment>
<feature type="transmembrane region" description="Helical" evidence="1">
    <location>
        <begin position="185"/>
        <end position="202"/>
    </location>
</feature>
<keyword evidence="1" id="KW-1133">Transmembrane helix</keyword>
<proteinExistence type="predicted"/>
<name>A0A177MQI3_METMH</name>
<gene>
    <name evidence="2" type="ORF">A1332_09605</name>
</gene>
<feature type="transmembrane region" description="Helical" evidence="1">
    <location>
        <begin position="12"/>
        <end position="30"/>
    </location>
</feature>
<keyword evidence="1" id="KW-0812">Transmembrane</keyword>